<comment type="similarity">
    <text evidence="4">Belongs to the BamE family.</text>
</comment>
<name>A0A1Y5HW18_OLEAN</name>
<accession>A0A1Y5HW18</accession>
<proteinExistence type="inferred from homology"/>
<keyword evidence="1 4" id="KW-0732">Signal</keyword>
<keyword evidence="4" id="KW-0449">Lipoprotein</keyword>
<dbReference type="HAMAP" id="MF_00925">
    <property type="entry name" value="OM_assembly_BamE"/>
    <property type="match status" value="1"/>
</dbReference>
<dbReference type="PROSITE" id="PS51257">
    <property type="entry name" value="PROKAR_LIPOPROTEIN"/>
    <property type="match status" value="1"/>
</dbReference>
<evidence type="ECO:0000256" key="1">
    <source>
        <dbReference type="ARBA" id="ARBA00022729"/>
    </source>
</evidence>
<comment type="caution">
    <text evidence="7">The sequence shown here is derived from an EMBL/GenBank/DDBJ whole genome shotgun (WGS) entry which is preliminary data.</text>
</comment>
<keyword evidence="3 4" id="KW-0998">Cell outer membrane</keyword>
<reference evidence="8" key="1">
    <citation type="journal article" date="2017" name="Proc. Natl. Acad. Sci. U.S.A.">
        <title>Simulation of Deepwater Horizon oil plume reveals substrate specialization within a complex community of hydrocarbon degraders.</title>
        <authorList>
            <person name="Hu P."/>
            <person name="Dubinsky E.A."/>
            <person name="Probst A.J."/>
            <person name="Wang J."/>
            <person name="Sieber C.M.K."/>
            <person name="Tom L.M."/>
            <person name="Gardinali P."/>
            <person name="Banfield J.F."/>
            <person name="Atlas R.M."/>
            <person name="Andersen G.L."/>
        </authorList>
    </citation>
    <scope>NUCLEOTIDE SEQUENCE [LARGE SCALE GENOMIC DNA]</scope>
</reference>
<dbReference type="PANTHER" id="PTHR37482">
    <property type="entry name" value="OUTER MEMBRANE PROTEIN ASSEMBLY FACTOR BAME"/>
    <property type="match status" value="1"/>
</dbReference>
<dbReference type="InterPro" id="IPR007450">
    <property type="entry name" value="BamE_dom"/>
</dbReference>
<keyword evidence="4" id="KW-0564">Palmitate</keyword>
<gene>
    <name evidence="4" type="primary">bamE</name>
    <name evidence="7" type="ORF">A9R00_00680</name>
</gene>
<dbReference type="InterPro" id="IPR037873">
    <property type="entry name" value="BamE-like"/>
</dbReference>
<dbReference type="AlphaFoldDB" id="A0A1Y5HW18"/>
<dbReference type="GO" id="GO:0030674">
    <property type="term" value="F:protein-macromolecule adaptor activity"/>
    <property type="evidence" value="ECO:0007669"/>
    <property type="project" value="TreeGrafter"/>
</dbReference>
<evidence type="ECO:0000259" key="6">
    <source>
        <dbReference type="Pfam" id="PF04355"/>
    </source>
</evidence>
<dbReference type="Proteomes" id="UP000227088">
    <property type="component" value="Unassembled WGS sequence"/>
</dbReference>
<evidence type="ECO:0000313" key="8">
    <source>
        <dbReference type="Proteomes" id="UP000227088"/>
    </source>
</evidence>
<feature type="compositionally biased region" description="Basic and acidic residues" evidence="5">
    <location>
        <begin position="102"/>
        <end position="123"/>
    </location>
</feature>
<sequence>MQFRILTILLGFIFISACSVPQVYKLTVQQGNIVTQDMLDELKEGMTPRQVAYIMGTPLIKSPYEQSRWDYRYTLERRDEVVKSYHVAVFFTDEIYSHYEGEVPKTKRPERQQEVLEEKREDTLLDVPSDN</sequence>
<dbReference type="GO" id="GO:1990063">
    <property type="term" value="C:Bam protein complex"/>
    <property type="evidence" value="ECO:0007669"/>
    <property type="project" value="TreeGrafter"/>
</dbReference>
<evidence type="ECO:0000256" key="2">
    <source>
        <dbReference type="ARBA" id="ARBA00023136"/>
    </source>
</evidence>
<comment type="function">
    <text evidence="4">Part of the outer membrane protein assembly complex, which is involved in assembly and insertion of beta-barrel proteins into the outer membrane.</text>
</comment>
<protein>
    <recommendedName>
        <fullName evidence="4">Outer membrane protein assembly factor BamE</fullName>
    </recommendedName>
</protein>
<comment type="subunit">
    <text evidence="4">Part of the Bam complex.</text>
</comment>
<evidence type="ECO:0000256" key="4">
    <source>
        <dbReference type="HAMAP-Rule" id="MF_00925"/>
    </source>
</evidence>
<dbReference type="Pfam" id="PF04355">
    <property type="entry name" value="BamE"/>
    <property type="match status" value="1"/>
</dbReference>
<evidence type="ECO:0000313" key="7">
    <source>
        <dbReference type="EMBL" id="OUS41489.1"/>
    </source>
</evidence>
<dbReference type="InterPro" id="IPR026592">
    <property type="entry name" value="BamE"/>
</dbReference>
<dbReference type="Gene3D" id="3.30.1450.10">
    <property type="match status" value="1"/>
</dbReference>
<comment type="subcellular location">
    <subcellularLocation>
        <location evidence="4">Cell outer membrane</location>
        <topology evidence="4">Lipid-anchor</topology>
    </subcellularLocation>
</comment>
<feature type="region of interest" description="Disordered" evidence="5">
    <location>
        <begin position="102"/>
        <end position="131"/>
    </location>
</feature>
<keyword evidence="2 4" id="KW-0472">Membrane</keyword>
<evidence type="ECO:0000256" key="5">
    <source>
        <dbReference type="SAM" id="MobiDB-lite"/>
    </source>
</evidence>
<dbReference type="GO" id="GO:0051205">
    <property type="term" value="P:protein insertion into membrane"/>
    <property type="evidence" value="ECO:0007669"/>
    <property type="project" value="UniProtKB-UniRule"/>
</dbReference>
<dbReference type="PANTHER" id="PTHR37482:SF1">
    <property type="entry name" value="OUTER MEMBRANE PROTEIN ASSEMBLY FACTOR BAME"/>
    <property type="match status" value="1"/>
</dbReference>
<organism evidence="7 8">
    <name type="scientific">Oleispira antarctica</name>
    <dbReference type="NCBI Taxonomy" id="188908"/>
    <lineage>
        <taxon>Bacteria</taxon>
        <taxon>Pseudomonadati</taxon>
        <taxon>Pseudomonadota</taxon>
        <taxon>Gammaproteobacteria</taxon>
        <taxon>Oceanospirillales</taxon>
        <taxon>Oceanospirillaceae</taxon>
        <taxon>Oleispira</taxon>
    </lineage>
</organism>
<dbReference type="EMBL" id="MABE01000045">
    <property type="protein sequence ID" value="OUS41489.1"/>
    <property type="molecule type" value="Genomic_DNA"/>
</dbReference>
<evidence type="ECO:0000256" key="3">
    <source>
        <dbReference type="ARBA" id="ARBA00023237"/>
    </source>
</evidence>
<dbReference type="GO" id="GO:0043165">
    <property type="term" value="P:Gram-negative-bacterium-type cell outer membrane assembly"/>
    <property type="evidence" value="ECO:0007669"/>
    <property type="project" value="UniProtKB-UniRule"/>
</dbReference>
<feature type="domain" description="Outer membrane protein assembly factor BamE" evidence="6">
    <location>
        <begin position="31"/>
        <end position="96"/>
    </location>
</feature>